<accession>A0A478FQU9</accession>
<dbReference type="InterPro" id="IPR030659">
    <property type="entry name" value="SecY_CS"/>
</dbReference>
<comment type="similarity">
    <text evidence="2 9 10">Belongs to the SecY/SEC61-alpha family.</text>
</comment>
<evidence type="ECO:0000256" key="4">
    <source>
        <dbReference type="ARBA" id="ARBA00022692"/>
    </source>
</evidence>
<dbReference type="InterPro" id="IPR026593">
    <property type="entry name" value="SecY"/>
</dbReference>
<keyword evidence="8 9" id="KW-0472">Membrane</keyword>
<dbReference type="PRINTS" id="PR00303">
    <property type="entry name" value="SECYTRNLCASE"/>
</dbReference>
<evidence type="ECO:0000256" key="6">
    <source>
        <dbReference type="ARBA" id="ARBA00022989"/>
    </source>
</evidence>
<protein>
    <recommendedName>
        <fullName evidence="9">Protein translocase subunit SecY</fullName>
    </recommendedName>
</protein>
<evidence type="ECO:0000313" key="12">
    <source>
        <dbReference type="Proteomes" id="UP000324831"/>
    </source>
</evidence>
<feature type="transmembrane region" description="Helical" evidence="9">
    <location>
        <begin position="217"/>
        <end position="241"/>
    </location>
</feature>
<name>A0A478FQU9_9MOLU</name>
<feature type="transmembrane region" description="Helical" evidence="9">
    <location>
        <begin position="271"/>
        <end position="292"/>
    </location>
</feature>
<dbReference type="InterPro" id="IPR023201">
    <property type="entry name" value="SecY_dom_sf"/>
</dbReference>
<dbReference type="PANTHER" id="PTHR10906">
    <property type="entry name" value="SECY/SEC61-ALPHA FAMILY MEMBER"/>
    <property type="match status" value="1"/>
</dbReference>
<dbReference type="InterPro" id="IPR002208">
    <property type="entry name" value="SecY/SEC61-alpha"/>
</dbReference>
<dbReference type="SUPFAM" id="SSF103491">
    <property type="entry name" value="Preprotein translocase SecY subunit"/>
    <property type="match status" value="1"/>
</dbReference>
<evidence type="ECO:0000256" key="1">
    <source>
        <dbReference type="ARBA" id="ARBA00004141"/>
    </source>
</evidence>
<dbReference type="PIRSF" id="PIRSF004557">
    <property type="entry name" value="SecY"/>
    <property type="match status" value="1"/>
</dbReference>
<dbReference type="EMBL" id="BIMN01000006">
    <property type="protein sequence ID" value="GCE63958.1"/>
    <property type="molecule type" value="Genomic_DNA"/>
</dbReference>
<dbReference type="NCBIfam" id="TIGR00967">
    <property type="entry name" value="3a0501s007"/>
    <property type="match status" value="1"/>
</dbReference>
<dbReference type="Gene3D" id="1.10.3370.10">
    <property type="entry name" value="SecY subunit domain"/>
    <property type="match status" value="1"/>
</dbReference>
<evidence type="ECO:0000256" key="7">
    <source>
        <dbReference type="ARBA" id="ARBA00023010"/>
    </source>
</evidence>
<evidence type="ECO:0000256" key="5">
    <source>
        <dbReference type="ARBA" id="ARBA00022927"/>
    </source>
</evidence>
<comment type="caution">
    <text evidence="9">Lacks conserved residue(s) required for the propagation of feature annotation.</text>
</comment>
<evidence type="ECO:0000256" key="10">
    <source>
        <dbReference type="RuleBase" id="RU004349"/>
    </source>
</evidence>
<dbReference type="HAMAP" id="MF_01465">
    <property type="entry name" value="SecY"/>
    <property type="match status" value="1"/>
</dbReference>
<comment type="function">
    <text evidence="9">The central subunit of the protein translocation channel SecYEG. Consists of two halves formed by TMs 1-5 and 6-10. These two domains form a lateral gate at the front which open onto the bilayer between TMs 2 and 7, and are clamped together by SecE at the back. The channel is closed by both a pore ring composed of hydrophobic SecY resides and a short helix (helix 2A) on the extracellular side of the membrane which forms a plug. The plug probably moves laterally to allow the channel to open. The ring and the pore may move independently.</text>
</comment>
<dbReference type="AlphaFoldDB" id="A0A478FQU9"/>
<proteinExistence type="inferred from homology"/>
<evidence type="ECO:0000256" key="9">
    <source>
        <dbReference type="HAMAP-Rule" id="MF_01465"/>
    </source>
</evidence>
<keyword evidence="5 9" id="KW-0653">Protein transport</keyword>
<comment type="subunit">
    <text evidence="9">Component of the Sec protein translocase complex. Heterotrimer consisting of SecY, SecE and SecG subunits. The heterotrimers can form oligomers, although 1 heterotrimer is thought to be able to translocate proteins. Interacts with the ribosome. Interacts with SecDF, and other proteins may be involved. Interacts with SecA.</text>
</comment>
<evidence type="ECO:0000313" key="11">
    <source>
        <dbReference type="EMBL" id="GCE63958.1"/>
    </source>
</evidence>
<dbReference type="PROSITE" id="PS00756">
    <property type="entry name" value="SECY_2"/>
    <property type="match status" value="1"/>
</dbReference>
<keyword evidence="7 9" id="KW-0811">Translocation</keyword>
<sequence>MIFKGNRDTWIAVFSTLFILCIFQIGICVTVPGIVLNKTEQTSSLSQLLNLLGGGGLRKVSLFTTGISPYITAQIIIQMLSNDVIKHLSELRKSGERGRIKMELYTRLLTFPFAIMTSLGTISLVSGSGIITFKTFSGEIKNTFSALPLGERTLLILMFIAGTYISLFLADIISKKGLGNGITILIMSGIVASLPENFISTYNYLASDKTVNPEHQQFIAIFKFIIYLFFYFLILLLIVFINGSVRKIPLQQTGQGLITDRKKISYLPIKLMPAGIIPVIFAGSIMVFPSAIGELLKNKNPAISPFVHEYLSLNSGVGLTIYSFLIIAFSFLYSHIQINVEELARGFGKMGRFIPGVRSGQSTYNYLKSVINRINCFGAPFLAIVAVFPSFLNMTAGLPNSMSLGGTGIIILVSGAIQIMESIKSNSIASKYKSKNILLDSQIKQNTLSESSSDNNAKSFYLW</sequence>
<feature type="transmembrane region" description="Helical" evidence="9">
    <location>
        <begin position="312"/>
        <end position="333"/>
    </location>
</feature>
<feature type="transmembrane region" description="Helical" evidence="9">
    <location>
        <begin position="182"/>
        <end position="205"/>
    </location>
</feature>
<dbReference type="GO" id="GO:0006605">
    <property type="term" value="P:protein targeting"/>
    <property type="evidence" value="ECO:0007669"/>
    <property type="project" value="UniProtKB-UniRule"/>
</dbReference>
<gene>
    <name evidence="9" type="primary">secY</name>
    <name evidence="11" type="ORF">MHSWG343_09650</name>
</gene>
<evidence type="ECO:0000256" key="2">
    <source>
        <dbReference type="ARBA" id="ARBA00005751"/>
    </source>
</evidence>
<reference evidence="11 12" key="1">
    <citation type="submission" date="2019-01" db="EMBL/GenBank/DDBJ databases">
        <title>Draft genome sequences of Candidatus Mycoplasma haemohominis SWG34-3 identified from a patient with pyrexia, anemia and liver dysfunction.</title>
        <authorList>
            <person name="Sekizuka T."/>
            <person name="Hattori N."/>
            <person name="Katano H."/>
            <person name="Takuma T."/>
            <person name="Ito T."/>
            <person name="Arai N."/>
            <person name="Yanai R."/>
            <person name="Ishii S."/>
            <person name="Miura Y."/>
            <person name="Tokunaga T."/>
            <person name="Watanabe H."/>
            <person name="Nomura N."/>
            <person name="Eguchi J."/>
            <person name="Arai T."/>
            <person name="Hasegawa H."/>
            <person name="Nakamaki T."/>
            <person name="Wakita T."/>
            <person name="Niki Y."/>
            <person name="Kuroda M."/>
        </authorList>
    </citation>
    <scope>NUCLEOTIDE SEQUENCE [LARGE SCALE GENOMIC DNA]</scope>
    <source>
        <strain evidence="11">SWG34-3</strain>
    </source>
</reference>
<evidence type="ECO:0000256" key="3">
    <source>
        <dbReference type="ARBA" id="ARBA00022448"/>
    </source>
</evidence>
<keyword evidence="9" id="KW-1003">Cell membrane</keyword>
<feature type="transmembrane region" description="Helical" evidence="9">
    <location>
        <begin position="374"/>
        <end position="392"/>
    </location>
</feature>
<keyword evidence="4 9" id="KW-0812">Transmembrane</keyword>
<dbReference type="GO" id="GO:0065002">
    <property type="term" value="P:intracellular protein transmembrane transport"/>
    <property type="evidence" value="ECO:0007669"/>
    <property type="project" value="UniProtKB-UniRule"/>
</dbReference>
<dbReference type="GO" id="GO:0005886">
    <property type="term" value="C:plasma membrane"/>
    <property type="evidence" value="ECO:0007669"/>
    <property type="project" value="UniProtKB-SubCell"/>
</dbReference>
<organism evidence="11 12">
    <name type="scientific">Candidatus Mycoplasma haematohominis</name>
    <dbReference type="NCBI Taxonomy" id="1494318"/>
    <lineage>
        <taxon>Bacteria</taxon>
        <taxon>Bacillati</taxon>
        <taxon>Mycoplasmatota</taxon>
        <taxon>Mollicutes</taxon>
        <taxon>Mycoplasmataceae</taxon>
        <taxon>Mycoplasma</taxon>
    </lineage>
</organism>
<feature type="transmembrane region" description="Helical" evidence="9">
    <location>
        <begin position="106"/>
        <end position="133"/>
    </location>
</feature>
<dbReference type="Pfam" id="PF00344">
    <property type="entry name" value="SecY"/>
    <property type="match status" value="1"/>
</dbReference>
<comment type="caution">
    <text evidence="11">The sequence shown here is derived from an EMBL/GenBank/DDBJ whole genome shotgun (WGS) entry which is preliminary data.</text>
</comment>
<dbReference type="Proteomes" id="UP000324831">
    <property type="component" value="Unassembled WGS sequence"/>
</dbReference>
<feature type="transmembrane region" description="Helical" evidence="9">
    <location>
        <begin position="12"/>
        <end position="35"/>
    </location>
</feature>
<dbReference type="GO" id="GO:0043952">
    <property type="term" value="P:protein transport by the Sec complex"/>
    <property type="evidence" value="ECO:0007669"/>
    <property type="project" value="UniProtKB-UniRule"/>
</dbReference>
<feature type="transmembrane region" description="Helical" evidence="9">
    <location>
        <begin position="153"/>
        <end position="170"/>
    </location>
</feature>
<comment type="subcellular location">
    <subcellularLocation>
        <location evidence="9">Cell membrane</location>
        <topology evidence="9">Multi-pass membrane protein</topology>
    </subcellularLocation>
    <subcellularLocation>
        <location evidence="1">Membrane</location>
        <topology evidence="1">Multi-pass membrane protein</topology>
    </subcellularLocation>
</comment>
<feature type="transmembrane region" description="Helical" evidence="9">
    <location>
        <begin position="404"/>
        <end position="423"/>
    </location>
</feature>
<keyword evidence="6 9" id="KW-1133">Transmembrane helix</keyword>
<keyword evidence="3 9" id="KW-0813">Transport</keyword>
<evidence type="ECO:0000256" key="8">
    <source>
        <dbReference type="ARBA" id="ARBA00023136"/>
    </source>
</evidence>